<proteinExistence type="predicted"/>
<keyword evidence="2" id="KW-1185">Reference proteome</keyword>
<protein>
    <submittedName>
        <fullName evidence="1">Uncharacterized protein</fullName>
    </submittedName>
</protein>
<dbReference type="Proteomes" id="UP000199504">
    <property type="component" value="Unassembled WGS sequence"/>
</dbReference>
<reference evidence="2" key="1">
    <citation type="submission" date="2016-06" db="EMBL/GenBank/DDBJ databases">
        <authorList>
            <person name="Varghese N."/>
            <person name="Submissions Spin"/>
        </authorList>
    </citation>
    <scope>NUCLEOTIDE SEQUENCE [LARGE SCALE GENOMIC DNA]</scope>
    <source>
        <strain evidence="2">DSM 44830</strain>
    </source>
</reference>
<name>A0A1C4ZTP6_9ACTN</name>
<gene>
    <name evidence="1" type="ORF">GA0070564_106310</name>
</gene>
<sequence length="250" mass="25195">MLLGVLVWVSVRDDPPTVREQRDLAQAGPVVDRAVGELLAAVGDAGAVVLTPERVTRGCRITPMEDGAVLERGVAVDLAGDDVRGLLERVAARLPADWWARVRATDEGVRLRADAGGFVAVEGRPAGPGRALLTADTGCRPVGAGYRPPTAAPGPEGAALAAALRALGLPAAPQPTPSAAPCPAGGGTNTRTVRATGPAPATLAALAPLAGGSPVRETPEVYAWRSGPVSVVVERAGDEVRLAASAGCPA</sequence>
<dbReference type="AlphaFoldDB" id="A0A1C4ZTP6"/>
<evidence type="ECO:0000313" key="1">
    <source>
        <dbReference type="EMBL" id="SCF36340.1"/>
    </source>
</evidence>
<dbReference type="STRING" id="262898.GA0070564_106310"/>
<dbReference type="EMBL" id="FMCX01000006">
    <property type="protein sequence ID" value="SCF36340.1"/>
    <property type="molecule type" value="Genomic_DNA"/>
</dbReference>
<organism evidence="1 2">
    <name type="scientific">Micromonospora mirobrigensis</name>
    <dbReference type="NCBI Taxonomy" id="262898"/>
    <lineage>
        <taxon>Bacteria</taxon>
        <taxon>Bacillati</taxon>
        <taxon>Actinomycetota</taxon>
        <taxon>Actinomycetes</taxon>
        <taxon>Micromonosporales</taxon>
        <taxon>Micromonosporaceae</taxon>
        <taxon>Micromonospora</taxon>
    </lineage>
</organism>
<evidence type="ECO:0000313" key="2">
    <source>
        <dbReference type="Proteomes" id="UP000199504"/>
    </source>
</evidence>
<accession>A0A1C4ZTP6</accession>